<name>A0A835TVL9_9PASS</name>
<dbReference type="Proteomes" id="UP000618051">
    <property type="component" value="Unassembled WGS sequence"/>
</dbReference>
<reference evidence="2" key="1">
    <citation type="submission" date="2020-10" db="EMBL/GenBank/DDBJ databases">
        <title>Feather gene expression reveals the developmental basis of iridescence in African starlings.</title>
        <authorList>
            <person name="Rubenstein D.R."/>
        </authorList>
    </citation>
    <scope>NUCLEOTIDE SEQUENCE</scope>
    <source>
        <strain evidence="2">SS15</strain>
        <tissue evidence="2">Liver</tissue>
    </source>
</reference>
<accession>A0A835TVL9</accession>
<evidence type="ECO:0000256" key="1">
    <source>
        <dbReference type="SAM" id="MobiDB-lite"/>
    </source>
</evidence>
<dbReference type="EMBL" id="JADDUC010000062">
    <property type="protein sequence ID" value="KAG0120541.1"/>
    <property type="molecule type" value="Genomic_DNA"/>
</dbReference>
<keyword evidence="4" id="KW-1185">Reference proteome</keyword>
<protein>
    <submittedName>
        <fullName evidence="2">Uncharacterized protein</fullName>
    </submittedName>
</protein>
<evidence type="ECO:0000313" key="2">
    <source>
        <dbReference type="EMBL" id="KAG0120541.1"/>
    </source>
</evidence>
<gene>
    <name evidence="3" type="ORF">IHE44_0003719</name>
    <name evidence="2" type="ORF">IHE44_012492</name>
</gene>
<reference evidence="3 4" key="2">
    <citation type="journal article" date="2021" name="J. Hered.">
        <title>Feather Gene Expression Elucidates the Developmental Basis of Plumage Iridescence in African Starlings.</title>
        <authorList>
            <person name="Rubenstein D.R."/>
            <person name="Corvelo A."/>
            <person name="MacManes M.D."/>
            <person name="Maia R."/>
            <person name="Narzisi G."/>
            <person name="Rousaki A."/>
            <person name="Vandenabeele P."/>
            <person name="Shawkey M.D."/>
            <person name="Solomon J."/>
        </authorList>
    </citation>
    <scope>NUCLEOTIDE SEQUENCE [LARGE SCALE GENOMIC DNA]</scope>
    <source>
        <strain evidence="3">SS15</strain>
    </source>
</reference>
<organism evidence="2">
    <name type="scientific">Lamprotornis superbus</name>
    <dbReference type="NCBI Taxonomy" id="245042"/>
    <lineage>
        <taxon>Eukaryota</taxon>
        <taxon>Metazoa</taxon>
        <taxon>Chordata</taxon>
        <taxon>Craniata</taxon>
        <taxon>Vertebrata</taxon>
        <taxon>Euteleostomi</taxon>
        <taxon>Archelosauria</taxon>
        <taxon>Archosauria</taxon>
        <taxon>Dinosauria</taxon>
        <taxon>Saurischia</taxon>
        <taxon>Theropoda</taxon>
        <taxon>Coelurosauria</taxon>
        <taxon>Aves</taxon>
        <taxon>Neognathae</taxon>
        <taxon>Neoaves</taxon>
        <taxon>Telluraves</taxon>
        <taxon>Australaves</taxon>
        <taxon>Passeriformes</taxon>
        <taxon>Sturnidae</taxon>
        <taxon>Lamprotornis</taxon>
    </lineage>
</organism>
<evidence type="ECO:0000313" key="3">
    <source>
        <dbReference type="EMBL" id="KAI1234010.1"/>
    </source>
</evidence>
<dbReference type="EMBL" id="JADDUC020000016">
    <property type="protein sequence ID" value="KAI1234010.1"/>
    <property type="molecule type" value="Genomic_DNA"/>
</dbReference>
<dbReference type="OrthoDB" id="10478454at2759"/>
<reference evidence="3" key="3">
    <citation type="submission" date="2022-01" db="EMBL/GenBank/DDBJ databases">
        <authorList>
            <person name="Rubenstein D.R."/>
        </authorList>
    </citation>
    <scope>NUCLEOTIDE SEQUENCE</scope>
    <source>
        <strain evidence="3">SS15</strain>
        <tissue evidence="3">Liver</tissue>
    </source>
</reference>
<feature type="compositionally biased region" description="Low complexity" evidence="1">
    <location>
        <begin position="88"/>
        <end position="101"/>
    </location>
</feature>
<evidence type="ECO:0000313" key="4">
    <source>
        <dbReference type="Proteomes" id="UP000618051"/>
    </source>
</evidence>
<dbReference type="AlphaFoldDB" id="A0A835TVL9"/>
<feature type="region of interest" description="Disordered" evidence="1">
    <location>
        <begin position="88"/>
        <end position="107"/>
    </location>
</feature>
<comment type="caution">
    <text evidence="2">The sequence shown here is derived from an EMBL/GenBank/DDBJ whole genome shotgun (WGS) entry which is preliminary data.</text>
</comment>
<sequence length="161" mass="17522">MCLQLSSRRYLGIVKPQQLARSLARSLPPARRSQFFSSMRLSLQRQRALIAGGLAEEPHGKSCVACVEFPAWCQHGVYLSECHTRPSRAASPAPSAAQTAQGKRLAGGNEARADLHLLGWTTTTSIANSRCHGEHHSTALPPFAHLEDGGNNPHHLFARLL</sequence>
<proteinExistence type="predicted"/>